<evidence type="ECO:0000256" key="6">
    <source>
        <dbReference type="ARBA" id="ARBA00022670"/>
    </source>
</evidence>
<evidence type="ECO:0000256" key="8">
    <source>
        <dbReference type="ARBA" id="ARBA00022801"/>
    </source>
</evidence>
<evidence type="ECO:0000256" key="5">
    <source>
        <dbReference type="ARBA" id="ARBA00022475"/>
    </source>
</evidence>
<dbReference type="InterPro" id="IPR036286">
    <property type="entry name" value="LexA/Signal_pep-like_sf"/>
</dbReference>
<evidence type="ECO:0000256" key="12">
    <source>
        <dbReference type="RuleBase" id="RU362042"/>
    </source>
</evidence>
<dbReference type="InterPro" id="IPR019757">
    <property type="entry name" value="Pept_S26A_signal_pept_1_Lys-AS"/>
</dbReference>
<keyword evidence="5" id="KW-1003">Cell membrane</keyword>
<keyword evidence="9" id="KW-1133">Transmembrane helix</keyword>
<dbReference type="FunFam" id="2.10.109.10:FF:000008">
    <property type="entry name" value="Signal peptidase I"/>
    <property type="match status" value="1"/>
</dbReference>
<keyword evidence="10" id="KW-0472">Membrane</keyword>
<dbReference type="InterPro" id="IPR019533">
    <property type="entry name" value="Peptidase_S26"/>
</dbReference>
<keyword evidence="8 12" id="KW-0378">Hydrolase</keyword>
<proteinExistence type="inferred from homology"/>
<evidence type="ECO:0000256" key="9">
    <source>
        <dbReference type="ARBA" id="ARBA00022989"/>
    </source>
</evidence>
<evidence type="ECO:0000256" key="1">
    <source>
        <dbReference type="ARBA" id="ARBA00000677"/>
    </source>
</evidence>
<dbReference type="EC" id="3.4.21.89" evidence="4 12"/>
<dbReference type="NCBIfam" id="TIGR02227">
    <property type="entry name" value="sigpep_I_bact"/>
    <property type="match status" value="1"/>
</dbReference>
<dbReference type="InterPro" id="IPR019758">
    <property type="entry name" value="Pept_S26A_signal_pept_1_CS"/>
</dbReference>
<dbReference type="GO" id="GO:0004252">
    <property type="term" value="F:serine-type endopeptidase activity"/>
    <property type="evidence" value="ECO:0007669"/>
    <property type="project" value="InterPro"/>
</dbReference>
<feature type="domain" description="Peptidase S26" evidence="13">
    <location>
        <begin position="8"/>
        <end position="168"/>
    </location>
</feature>
<dbReference type="PROSITE" id="PS00761">
    <property type="entry name" value="SPASE_I_3"/>
    <property type="match status" value="1"/>
</dbReference>
<dbReference type="GO" id="GO:0005886">
    <property type="term" value="C:plasma membrane"/>
    <property type="evidence" value="ECO:0007669"/>
    <property type="project" value="UniProtKB-SubCell"/>
</dbReference>
<evidence type="ECO:0000256" key="3">
    <source>
        <dbReference type="ARBA" id="ARBA00009370"/>
    </source>
</evidence>
<dbReference type="PRINTS" id="PR00727">
    <property type="entry name" value="LEADERPTASE"/>
</dbReference>
<name>A0AA91V8S0_9BACI</name>
<dbReference type="PANTHER" id="PTHR43390:SF8">
    <property type="entry name" value="SIGNAL PEPTIDASE I"/>
    <property type="match status" value="1"/>
</dbReference>
<feature type="active site" evidence="11">
    <location>
        <position position="38"/>
    </location>
</feature>
<evidence type="ECO:0000256" key="4">
    <source>
        <dbReference type="ARBA" id="ARBA00013208"/>
    </source>
</evidence>
<reference evidence="14 15" key="1">
    <citation type="submission" date="2017-09" db="EMBL/GenBank/DDBJ databases">
        <title>Large-scale bioinformatics analysis of Bacillus genomes uncovers conserved roles of natural products in bacterial physiology.</title>
        <authorList>
            <consortium name="Agbiome Team Llc"/>
            <person name="Bleich R.M."/>
            <person name="Grubbs K.J."/>
            <person name="Santa Maria K.C."/>
            <person name="Allen S.E."/>
            <person name="Farag S."/>
            <person name="Shank E.A."/>
            <person name="Bowers A."/>
        </authorList>
    </citation>
    <scope>NUCLEOTIDE SEQUENCE [LARGE SCALE GENOMIC DNA]</scope>
    <source>
        <strain evidence="14 15">AFS092012</strain>
    </source>
</reference>
<dbReference type="PROSITE" id="PS00760">
    <property type="entry name" value="SPASE_I_2"/>
    <property type="match status" value="1"/>
</dbReference>
<comment type="caution">
    <text evidence="14">The sequence shown here is derived from an EMBL/GenBank/DDBJ whole genome shotgun (WGS) entry which is preliminary data.</text>
</comment>
<sequence>MKKKNRFREFFEILAIACLLVFLAKIFVFFPTTVQGASMRPALQDGDKVIINKLAKRFESYKREDIIVVKTDNFYVKRIIGLPGDVIEMKNDQLYVNHQVQSEPYLEKNKKQAKQLLINLTEDFGPITIPKNKIFVMGDNRLISRDSRNGLGLIDRTEVLGTLTAIYYPFEHMKVVN</sequence>
<dbReference type="AlphaFoldDB" id="A0AA91V8S0"/>
<comment type="catalytic activity">
    <reaction evidence="1 12">
        <text>Cleavage of hydrophobic, N-terminal signal or leader sequences from secreted and periplasmic proteins.</text>
        <dbReference type="EC" id="3.4.21.89"/>
    </reaction>
</comment>
<dbReference type="GO" id="GO:0006465">
    <property type="term" value="P:signal peptide processing"/>
    <property type="evidence" value="ECO:0007669"/>
    <property type="project" value="InterPro"/>
</dbReference>
<evidence type="ECO:0000313" key="15">
    <source>
        <dbReference type="Proteomes" id="UP000221020"/>
    </source>
</evidence>
<protein>
    <recommendedName>
        <fullName evidence="4 12">Signal peptidase I</fullName>
        <ecNumber evidence="4 12">3.4.21.89</ecNumber>
    </recommendedName>
</protein>
<dbReference type="EMBL" id="NVOR01000102">
    <property type="protein sequence ID" value="PED80685.1"/>
    <property type="molecule type" value="Genomic_DNA"/>
</dbReference>
<evidence type="ECO:0000313" key="14">
    <source>
        <dbReference type="EMBL" id="PED80685.1"/>
    </source>
</evidence>
<organism evidence="14 15">
    <name type="scientific">Bacillus pseudomycoides</name>
    <dbReference type="NCBI Taxonomy" id="64104"/>
    <lineage>
        <taxon>Bacteria</taxon>
        <taxon>Bacillati</taxon>
        <taxon>Bacillota</taxon>
        <taxon>Bacilli</taxon>
        <taxon>Bacillales</taxon>
        <taxon>Bacillaceae</taxon>
        <taxon>Bacillus</taxon>
        <taxon>Bacillus cereus group</taxon>
    </lineage>
</organism>
<dbReference type="GO" id="GO:0009003">
    <property type="term" value="F:signal peptidase activity"/>
    <property type="evidence" value="ECO:0007669"/>
    <property type="project" value="UniProtKB-EC"/>
</dbReference>
<comment type="subcellular location">
    <subcellularLocation>
        <location evidence="2">Cell membrane</location>
        <topology evidence="2">Single-pass type II membrane protein</topology>
    </subcellularLocation>
    <subcellularLocation>
        <location evidence="12">Membrane</location>
        <topology evidence="12">Single-pass type II membrane protein</topology>
    </subcellularLocation>
</comment>
<dbReference type="Proteomes" id="UP000221020">
    <property type="component" value="Unassembled WGS sequence"/>
</dbReference>
<keyword evidence="7" id="KW-0812">Transmembrane</keyword>
<keyword evidence="6 12" id="KW-0645">Protease</keyword>
<accession>A0AA91V8S0</accession>
<evidence type="ECO:0000256" key="11">
    <source>
        <dbReference type="PIRSR" id="PIRSR600223-1"/>
    </source>
</evidence>
<dbReference type="CDD" id="cd06530">
    <property type="entry name" value="S26_SPase_I"/>
    <property type="match status" value="1"/>
</dbReference>
<gene>
    <name evidence="14" type="primary">lepB</name>
    <name evidence="14" type="ORF">CON65_21145</name>
</gene>
<evidence type="ECO:0000256" key="2">
    <source>
        <dbReference type="ARBA" id="ARBA00004401"/>
    </source>
</evidence>
<evidence type="ECO:0000259" key="13">
    <source>
        <dbReference type="Pfam" id="PF10502"/>
    </source>
</evidence>
<dbReference type="RefSeq" id="WP_097898728.1">
    <property type="nucleotide sequence ID" value="NZ_NVOR01000102.1"/>
</dbReference>
<dbReference type="InterPro" id="IPR000223">
    <property type="entry name" value="Pept_S26A_signal_pept_1"/>
</dbReference>
<evidence type="ECO:0000256" key="7">
    <source>
        <dbReference type="ARBA" id="ARBA00022692"/>
    </source>
</evidence>
<evidence type="ECO:0000256" key="10">
    <source>
        <dbReference type="ARBA" id="ARBA00023136"/>
    </source>
</evidence>
<dbReference type="SUPFAM" id="SSF51306">
    <property type="entry name" value="LexA/Signal peptidase"/>
    <property type="match status" value="1"/>
</dbReference>
<feature type="active site" evidence="11">
    <location>
        <position position="77"/>
    </location>
</feature>
<dbReference type="Gene3D" id="2.10.109.10">
    <property type="entry name" value="Umud Fragment, subunit A"/>
    <property type="match status" value="1"/>
</dbReference>
<dbReference type="PANTHER" id="PTHR43390">
    <property type="entry name" value="SIGNAL PEPTIDASE I"/>
    <property type="match status" value="1"/>
</dbReference>
<dbReference type="Pfam" id="PF10502">
    <property type="entry name" value="Peptidase_S26"/>
    <property type="match status" value="1"/>
</dbReference>
<comment type="similarity">
    <text evidence="3 12">Belongs to the peptidase S26 family.</text>
</comment>